<feature type="chain" id="PRO_5024825887" evidence="2">
    <location>
        <begin position="26"/>
        <end position="356"/>
    </location>
</feature>
<evidence type="ECO:0000256" key="2">
    <source>
        <dbReference type="SAM" id="SignalP"/>
    </source>
</evidence>
<dbReference type="EMBL" id="RBIL01000001">
    <property type="protein sequence ID" value="RKQ90310.1"/>
    <property type="molecule type" value="Genomic_DNA"/>
</dbReference>
<dbReference type="InterPro" id="IPR015943">
    <property type="entry name" value="WD40/YVTN_repeat-like_dom_sf"/>
</dbReference>
<dbReference type="PANTHER" id="PTHR30344">
    <property type="entry name" value="6-PHOSPHOGLUCONOLACTONASE-RELATED"/>
    <property type="match status" value="1"/>
</dbReference>
<evidence type="ECO:0000313" key="3">
    <source>
        <dbReference type="EMBL" id="RKQ90310.1"/>
    </source>
</evidence>
<dbReference type="Gene3D" id="2.130.10.10">
    <property type="entry name" value="YVTN repeat-like/Quinoprotein amine dehydrogenase"/>
    <property type="match status" value="2"/>
</dbReference>
<dbReference type="GO" id="GO:0017057">
    <property type="term" value="F:6-phosphogluconolactonase activity"/>
    <property type="evidence" value="ECO:0007669"/>
    <property type="project" value="TreeGrafter"/>
</dbReference>
<comment type="similarity">
    <text evidence="1">Belongs to the cycloisomerase 2 family.</text>
</comment>
<dbReference type="OrthoDB" id="9790815at2"/>
<dbReference type="GO" id="GO:0016853">
    <property type="term" value="F:isomerase activity"/>
    <property type="evidence" value="ECO:0007669"/>
    <property type="project" value="UniProtKB-KW"/>
</dbReference>
<reference evidence="3 4" key="1">
    <citation type="submission" date="2018-10" db="EMBL/GenBank/DDBJ databases">
        <title>Genomic Encyclopedia of Archaeal and Bacterial Type Strains, Phase II (KMG-II): from individual species to whole genera.</title>
        <authorList>
            <person name="Goeker M."/>
        </authorList>
    </citation>
    <scope>NUCLEOTIDE SEQUENCE [LARGE SCALE GENOMIC DNA]</scope>
    <source>
        <strain evidence="3 4">DSM 14954</strain>
    </source>
</reference>
<evidence type="ECO:0000313" key="4">
    <source>
        <dbReference type="Proteomes" id="UP000278962"/>
    </source>
</evidence>
<accession>A0A660L8P9</accession>
<keyword evidence="3" id="KW-0413">Isomerase</keyword>
<organism evidence="3 4">
    <name type="scientific">Solirubrobacter pauli</name>
    <dbReference type="NCBI Taxonomy" id="166793"/>
    <lineage>
        <taxon>Bacteria</taxon>
        <taxon>Bacillati</taxon>
        <taxon>Actinomycetota</taxon>
        <taxon>Thermoleophilia</taxon>
        <taxon>Solirubrobacterales</taxon>
        <taxon>Solirubrobacteraceae</taxon>
        <taxon>Solirubrobacter</taxon>
    </lineage>
</organism>
<feature type="signal peptide" evidence="2">
    <location>
        <begin position="1"/>
        <end position="25"/>
    </location>
</feature>
<proteinExistence type="inferred from homology"/>
<dbReference type="AlphaFoldDB" id="A0A660L8P9"/>
<dbReference type="Proteomes" id="UP000278962">
    <property type="component" value="Unassembled WGS sequence"/>
</dbReference>
<sequence length="356" mass="35613">MKVQLRAAAPLAVGFAMLFTGSAMADVGGAVYTQTNAPTGNAVHRFDRGPDGALTPVATYRTGGVGTGVTLQSQGAVALSDDGRLLIAVDAGSNDIAAFRIGRRGHLTLVDRQPSGGTTPVSVDIADGHAYVLNRDGVANVTGFDLDGSGRLRPRTTVPLTAGAAGAAQVSVAPDGRDLVVTERGSNRLETLPLRFGRIGAPVVTASGGEVPFGFAFSPRGDVVVSEAGTSTVSSYRLAGTGALRPITSALPVGQGAACWVVVTGDGRFAYTGNATGSLSGFALARDGSLTALTPGGLTATAPRPNDLAVAGGYLYAINPAAGEITAYRVRDDGGLDALPGVANLGAGQLAGLAAR</sequence>
<dbReference type="SUPFAM" id="SSF63829">
    <property type="entry name" value="Calcium-dependent phosphotriesterase"/>
    <property type="match status" value="1"/>
</dbReference>
<comment type="caution">
    <text evidence="3">The sequence shown here is derived from an EMBL/GenBank/DDBJ whole genome shotgun (WGS) entry which is preliminary data.</text>
</comment>
<keyword evidence="4" id="KW-1185">Reference proteome</keyword>
<gene>
    <name evidence="3" type="ORF">C8N24_0110</name>
</gene>
<dbReference type="Pfam" id="PF10282">
    <property type="entry name" value="Lactonase"/>
    <property type="match status" value="1"/>
</dbReference>
<protein>
    <submittedName>
        <fullName evidence="3">6-phosphogluconolactonase (Cycloisomerase 2 family)</fullName>
    </submittedName>
</protein>
<keyword evidence="2" id="KW-0732">Signal</keyword>
<evidence type="ECO:0000256" key="1">
    <source>
        <dbReference type="ARBA" id="ARBA00005564"/>
    </source>
</evidence>
<dbReference type="InterPro" id="IPR019405">
    <property type="entry name" value="Lactonase_7-beta_prop"/>
</dbReference>
<dbReference type="InterPro" id="IPR050282">
    <property type="entry name" value="Cycloisomerase_2"/>
</dbReference>
<name>A0A660L8P9_9ACTN</name>
<dbReference type="PANTHER" id="PTHR30344:SF1">
    <property type="entry name" value="6-PHOSPHOGLUCONOLACTONASE"/>
    <property type="match status" value="1"/>
</dbReference>
<dbReference type="RefSeq" id="WP_121246751.1">
    <property type="nucleotide sequence ID" value="NZ_RBIL01000001.1"/>
</dbReference>